<dbReference type="OrthoDB" id="9804723at2"/>
<dbReference type="InterPro" id="IPR000073">
    <property type="entry name" value="AB_hydrolase_1"/>
</dbReference>
<gene>
    <name evidence="2" type="ORF">SAMN05444170_0539</name>
</gene>
<dbReference type="Gene3D" id="3.40.50.1820">
    <property type="entry name" value="alpha/beta hydrolase"/>
    <property type="match status" value="1"/>
</dbReference>
<evidence type="ECO:0000313" key="3">
    <source>
        <dbReference type="Proteomes" id="UP000184096"/>
    </source>
</evidence>
<dbReference type="InterPro" id="IPR029058">
    <property type="entry name" value="AB_hydrolase_fold"/>
</dbReference>
<dbReference type="RefSeq" id="WP_072816579.1">
    <property type="nucleotide sequence ID" value="NZ_LT670849.1"/>
</dbReference>
<name>A0A1M7T0F6_9BRAD</name>
<proteinExistence type="predicted"/>
<dbReference type="EMBL" id="LT670849">
    <property type="protein sequence ID" value="SHN64210.1"/>
    <property type="molecule type" value="Genomic_DNA"/>
</dbReference>
<sequence length="274" mass="29113">MTIWNTRHPSGTVIALHCSLGSGRQWTKLSAELGSSCRVVAPDISGYGSGPAPVNPPLTLAEEVEHLGAAIESTEGPLHLVGHSYGGAIAFKIATTSRFAGRVRSLTLIEPVLPTLLRENPADRRLYDLFAQLAHKVFADLWDGMCLEAVDRFTSYWNGSGPAEQLSNEARLRMMGCIEKVAYDFAAVLAEQNVLSAAAAIGVPTLLLSGGLSPYMTQRIASRLASLIEGAEARHFPAAGHMLPLTHANLLNPLISAHISRANDLAVVSLASSA</sequence>
<dbReference type="SUPFAM" id="SSF53474">
    <property type="entry name" value="alpha/beta-Hydrolases"/>
    <property type="match status" value="1"/>
</dbReference>
<reference evidence="3" key="1">
    <citation type="submission" date="2016-11" db="EMBL/GenBank/DDBJ databases">
        <authorList>
            <person name="Varghese N."/>
            <person name="Submissions S."/>
        </authorList>
    </citation>
    <scope>NUCLEOTIDE SEQUENCE [LARGE SCALE GENOMIC DNA]</scope>
    <source>
        <strain evidence="3">GAS401</strain>
    </source>
</reference>
<dbReference type="GO" id="GO:0016020">
    <property type="term" value="C:membrane"/>
    <property type="evidence" value="ECO:0007669"/>
    <property type="project" value="TreeGrafter"/>
</dbReference>
<dbReference type="PRINTS" id="PR00111">
    <property type="entry name" value="ABHYDROLASE"/>
</dbReference>
<evidence type="ECO:0000313" key="2">
    <source>
        <dbReference type="EMBL" id="SHN64210.1"/>
    </source>
</evidence>
<dbReference type="Pfam" id="PF12697">
    <property type="entry name" value="Abhydrolase_6"/>
    <property type="match status" value="1"/>
</dbReference>
<organism evidence="2 3">
    <name type="scientific">Bradyrhizobium erythrophlei</name>
    <dbReference type="NCBI Taxonomy" id="1437360"/>
    <lineage>
        <taxon>Bacteria</taxon>
        <taxon>Pseudomonadati</taxon>
        <taxon>Pseudomonadota</taxon>
        <taxon>Alphaproteobacteria</taxon>
        <taxon>Hyphomicrobiales</taxon>
        <taxon>Nitrobacteraceae</taxon>
        <taxon>Bradyrhizobium</taxon>
    </lineage>
</organism>
<keyword evidence="3" id="KW-1185">Reference proteome</keyword>
<dbReference type="InterPro" id="IPR050266">
    <property type="entry name" value="AB_hydrolase_sf"/>
</dbReference>
<dbReference type="AlphaFoldDB" id="A0A1M7T0F6"/>
<protein>
    <submittedName>
        <fullName evidence="2">Pimeloyl-ACP methyl ester carboxylesterase</fullName>
    </submittedName>
</protein>
<accession>A0A1M7T0F6</accession>
<feature type="domain" description="AB hydrolase-1" evidence="1">
    <location>
        <begin position="13"/>
        <end position="247"/>
    </location>
</feature>
<evidence type="ECO:0000259" key="1">
    <source>
        <dbReference type="Pfam" id="PF12697"/>
    </source>
</evidence>
<dbReference type="PANTHER" id="PTHR43798">
    <property type="entry name" value="MONOACYLGLYCEROL LIPASE"/>
    <property type="match status" value="1"/>
</dbReference>
<dbReference type="Proteomes" id="UP000184096">
    <property type="component" value="Chromosome I"/>
</dbReference>
<dbReference type="PANTHER" id="PTHR43798:SF33">
    <property type="entry name" value="HYDROLASE, PUTATIVE (AFU_ORTHOLOGUE AFUA_2G14860)-RELATED"/>
    <property type="match status" value="1"/>
</dbReference>